<protein>
    <submittedName>
        <fullName evidence="2">Uncharacterized protein</fullName>
    </submittedName>
</protein>
<proteinExistence type="predicted"/>
<feature type="region of interest" description="Disordered" evidence="1">
    <location>
        <begin position="38"/>
        <end position="62"/>
    </location>
</feature>
<reference evidence="2" key="1">
    <citation type="submission" date="2020-02" db="EMBL/GenBank/DDBJ databases">
        <authorList>
            <person name="Meier V. D."/>
        </authorList>
    </citation>
    <scope>NUCLEOTIDE SEQUENCE</scope>
    <source>
        <strain evidence="2">AVDCRST_MAG11</strain>
    </source>
</reference>
<accession>A0A6J4MAL9</accession>
<organism evidence="2">
    <name type="scientific">uncultured Gemmatimonadaceae bacterium</name>
    <dbReference type="NCBI Taxonomy" id="246130"/>
    <lineage>
        <taxon>Bacteria</taxon>
        <taxon>Pseudomonadati</taxon>
        <taxon>Gemmatimonadota</taxon>
        <taxon>Gemmatimonadia</taxon>
        <taxon>Gemmatimonadales</taxon>
        <taxon>Gemmatimonadaceae</taxon>
        <taxon>environmental samples</taxon>
    </lineage>
</organism>
<evidence type="ECO:0000313" key="2">
    <source>
        <dbReference type="EMBL" id="CAA9353916.1"/>
    </source>
</evidence>
<gene>
    <name evidence="2" type="ORF">AVDCRST_MAG11-3702</name>
</gene>
<dbReference type="EMBL" id="CADCTU010000789">
    <property type="protein sequence ID" value="CAA9353916.1"/>
    <property type="molecule type" value="Genomic_DNA"/>
</dbReference>
<name>A0A6J4MAL9_9BACT</name>
<feature type="compositionally biased region" description="Basic and acidic residues" evidence="1">
    <location>
        <begin position="49"/>
        <end position="62"/>
    </location>
</feature>
<sequence length="62" mass="7104">MRTFFLLAASLSVGYWYGFRDAQTHDEPLQRRVAEQMVQKAGGSSRTRVNADIDAKMARLER</sequence>
<evidence type="ECO:0000256" key="1">
    <source>
        <dbReference type="SAM" id="MobiDB-lite"/>
    </source>
</evidence>
<dbReference type="AlphaFoldDB" id="A0A6J4MAL9"/>